<dbReference type="RefSeq" id="WP_029576387.1">
    <property type="nucleotide sequence ID" value="NZ_JGZT01000006.1"/>
</dbReference>
<name>A0A087E4E2_9BIFI</name>
<organism evidence="2 3">
    <name type="scientific">Bifidobacterium thermacidophilum subsp. thermacidophilum</name>
    <dbReference type="NCBI Taxonomy" id="79262"/>
    <lineage>
        <taxon>Bacteria</taxon>
        <taxon>Bacillati</taxon>
        <taxon>Actinomycetota</taxon>
        <taxon>Actinomycetes</taxon>
        <taxon>Bifidobacteriales</taxon>
        <taxon>Bifidobacteriaceae</taxon>
        <taxon>Bifidobacterium</taxon>
    </lineage>
</organism>
<protein>
    <submittedName>
        <fullName evidence="2">Major head protein</fullName>
    </submittedName>
</protein>
<evidence type="ECO:0000313" key="2">
    <source>
        <dbReference type="EMBL" id="KFJ02643.1"/>
    </source>
</evidence>
<dbReference type="AlphaFoldDB" id="A0A087E4E2"/>
<evidence type="ECO:0000256" key="1">
    <source>
        <dbReference type="ARBA" id="ARBA00004328"/>
    </source>
</evidence>
<sequence>MATTVATGALSLPKNLAQGLIDKVETGSAVAALSASKPLMFGETQVVTFTKHPRAEFVEEGAAKAPADVEFGTVTAVPHKAQVTVRFDEEVLWADEDRKLGVYQAIADAGATALSRALDLGVFHRINPATGAVMTGWTNYLASTTKNVTDTGDADADIEKAIGLVLNDGEGYDVTGIALSKPEAFKLATTRDKQGHPLYPELGYGTAIKAFKGTKASVTTTVNAPEAATATGVEAIVGDFTGGIYWGIQKNLPLELISYGDPDGLGDLKRHNQVAYRLEMLYAWYVDPKRFALVKAAAGTDSTGK</sequence>
<gene>
    <name evidence="2" type="ORF">THER5_1106</name>
</gene>
<comment type="caution">
    <text evidence="2">The sequence shown here is derived from an EMBL/GenBank/DDBJ whole genome shotgun (WGS) entry which is preliminary data.</text>
</comment>
<dbReference type="OrthoDB" id="3194758at2"/>
<dbReference type="NCBIfam" id="TIGR01554">
    <property type="entry name" value="major_cap_HK97"/>
    <property type="match status" value="1"/>
</dbReference>
<dbReference type="EMBL" id="JGZT01000006">
    <property type="protein sequence ID" value="KFJ02643.1"/>
    <property type="molecule type" value="Genomic_DNA"/>
</dbReference>
<dbReference type="Gene3D" id="3.30.2320.10">
    <property type="entry name" value="hypothetical protein PF0899 domain"/>
    <property type="match status" value="1"/>
</dbReference>
<dbReference type="Gene3D" id="3.30.2400.10">
    <property type="entry name" value="Major capsid protein gp5"/>
    <property type="match status" value="1"/>
</dbReference>
<accession>A0A087E4E2</accession>
<dbReference type="Proteomes" id="UP000029003">
    <property type="component" value="Unassembled WGS sequence"/>
</dbReference>
<dbReference type="SUPFAM" id="SSF56563">
    <property type="entry name" value="Major capsid protein gp5"/>
    <property type="match status" value="1"/>
</dbReference>
<evidence type="ECO:0000313" key="3">
    <source>
        <dbReference type="Proteomes" id="UP000029003"/>
    </source>
</evidence>
<dbReference type="InterPro" id="IPR024455">
    <property type="entry name" value="Phage_capsid"/>
</dbReference>
<reference evidence="2 3" key="1">
    <citation type="submission" date="2014-03" db="EMBL/GenBank/DDBJ databases">
        <title>Genomics of Bifidobacteria.</title>
        <authorList>
            <person name="Ventura M."/>
            <person name="Milani C."/>
            <person name="Lugli G.A."/>
        </authorList>
    </citation>
    <scope>NUCLEOTIDE SEQUENCE [LARGE SCALE GENOMIC DNA]</scope>
    <source>
        <strain evidence="2 3">LMG 21395</strain>
    </source>
</reference>
<comment type="subcellular location">
    <subcellularLocation>
        <location evidence="1">Virion</location>
    </subcellularLocation>
</comment>
<proteinExistence type="predicted"/>